<proteinExistence type="predicted"/>
<comment type="caution">
    <text evidence="1">The sequence shown here is derived from an EMBL/GenBank/DDBJ whole genome shotgun (WGS) entry which is preliminary data.</text>
</comment>
<dbReference type="EMBL" id="QJKJ01008429">
    <property type="protein sequence ID" value="RDX79800.1"/>
    <property type="molecule type" value="Genomic_DNA"/>
</dbReference>
<sequence length="105" mass="12156">MTRSSFDILYELDPKIDRTLRRLRIVRSFEELATNDFDLSKYSSSDINLDLNLVVRVGHARCGVPALVHPVFVTRTILILRIEIRFNIFCCPNFMVLQVKNPTST</sequence>
<evidence type="ECO:0000313" key="1">
    <source>
        <dbReference type="EMBL" id="RDX79800.1"/>
    </source>
</evidence>
<dbReference type="AlphaFoldDB" id="A0A371FNM2"/>
<name>A0A371FNM2_MUCPR</name>
<organism evidence="1 2">
    <name type="scientific">Mucuna pruriens</name>
    <name type="common">Velvet bean</name>
    <name type="synonym">Dolichos pruriens</name>
    <dbReference type="NCBI Taxonomy" id="157652"/>
    <lineage>
        <taxon>Eukaryota</taxon>
        <taxon>Viridiplantae</taxon>
        <taxon>Streptophyta</taxon>
        <taxon>Embryophyta</taxon>
        <taxon>Tracheophyta</taxon>
        <taxon>Spermatophyta</taxon>
        <taxon>Magnoliopsida</taxon>
        <taxon>eudicotyledons</taxon>
        <taxon>Gunneridae</taxon>
        <taxon>Pentapetalae</taxon>
        <taxon>rosids</taxon>
        <taxon>fabids</taxon>
        <taxon>Fabales</taxon>
        <taxon>Fabaceae</taxon>
        <taxon>Papilionoideae</taxon>
        <taxon>50 kb inversion clade</taxon>
        <taxon>NPAAA clade</taxon>
        <taxon>indigoferoid/millettioid clade</taxon>
        <taxon>Phaseoleae</taxon>
        <taxon>Mucuna</taxon>
    </lineage>
</organism>
<dbReference type="Proteomes" id="UP000257109">
    <property type="component" value="Unassembled WGS sequence"/>
</dbReference>
<protein>
    <submittedName>
        <fullName evidence="1">Uncharacterized protein</fullName>
    </submittedName>
</protein>
<gene>
    <name evidence="1" type="ORF">CR513_39737</name>
</gene>
<evidence type="ECO:0000313" key="2">
    <source>
        <dbReference type="Proteomes" id="UP000257109"/>
    </source>
</evidence>
<keyword evidence="2" id="KW-1185">Reference proteome</keyword>
<feature type="non-terminal residue" evidence="1">
    <location>
        <position position="105"/>
    </location>
</feature>
<reference evidence="1" key="1">
    <citation type="submission" date="2018-05" db="EMBL/GenBank/DDBJ databases">
        <title>Draft genome of Mucuna pruriens seed.</title>
        <authorList>
            <person name="Nnadi N.E."/>
            <person name="Vos R."/>
            <person name="Hasami M.H."/>
            <person name="Devisetty U.K."/>
            <person name="Aguiy J.C."/>
        </authorList>
    </citation>
    <scope>NUCLEOTIDE SEQUENCE [LARGE SCALE GENOMIC DNA]</scope>
    <source>
        <strain evidence="1">JCA_2017</strain>
    </source>
</reference>
<accession>A0A371FNM2</accession>